<feature type="compositionally biased region" description="Basic and acidic residues" evidence="1">
    <location>
        <begin position="167"/>
        <end position="180"/>
    </location>
</feature>
<reference evidence="2 3" key="1">
    <citation type="journal article" date="2014" name="PLoS Genet.">
        <title>Analysis of the Phlebiopsis gigantea genome, transcriptome and secretome provides insight into its pioneer colonization strategies of wood.</title>
        <authorList>
            <person name="Hori C."/>
            <person name="Ishida T."/>
            <person name="Igarashi K."/>
            <person name="Samejima M."/>
            <person name="Suzuki H."/>
            <person name="Master E."/>
            <person name="Ferreira P."/>
            <person name="Ruiz-Duenas F.J."/>
            <person name="Held B."/>
            <person name="Canessa P."/>
            <person name="Larrondo L.F."/>
            <person name="Schmoll M."/>
            <person name="Druzhinina I.S."/>
            <person name="Kubicek C.P."/>
            <person name="Gaskell J.A."/>
            <person name="Kersten P."/>
            <person name="St John F."/>
            <person name="Glasner J."/>
            <person name="Sabat G."/>
            <person name="Splinter BonDurant S."/>
            <person name="Syed K."/>
            <person name="Yadav J."/>
            <person name="Mgbeahuruike A.C."/>
            <person name="Kovalchuk A."/>
            <person name="Asiegbu F.O."/>
            <person name="Lackner G."/>
            <person name="Hoffmeister D."/>
            <person name="Rencoret J."/>
            <person name="Gutierrez A."/>
            <person name="Sun H."/>
            <person name="Lindquist E."/>
            <person name="Barry K."/>
            <person name="Riley R."/>
            <person name="Grigoriev I.V."/>
            <person name="Henrissat B."/>
            <person name="Kues U."/>
            <person name="Berka R.M."/>
            <person name="Martinez A.T."/>
            <person name="Covert S.F."/>
            <person name="Blanchette R.A."/>
            <person name="Cullen D."/>
        </authorList>
    </citation>
    <scope>NUCLEOTIDE SEQUENCE [LARGE SCALE GENOMIC DNA]</scope>
    <source>
        <strain evidence="2 3">11061_1 CR5-6</strain>
    </source>
</reference>
<keyword evidence="3" id="KW-1185">Reference proteome</keyword>
<evidence type="ECO:0000313" key="2">
    <source>
        <dbReference type="EMBL" id="KIP10550.1"/>
    </source>
</evidence>
<feature type="compositionally biased region" description="Polar residues" evidence="1">
    <location>
        <begin position="118"/>
        <end position="130"/>
    </location>
</feature>
<dbReference type="Proteomes" id="UP000053257">
    <property type="component" value="Unassembled WGS sequence"/>
</dbReference>
<feature type="region of interest" description="Disordered" evidence="1">
    <location>
        <begin position="40"/>
        <end position="200"/>
    </location>
</feature>
<evidence type="ECO:0008006" key="4">
    <source>
        <dbReference type="Google" id="ProtNLM"/>
    </source>
</evidence>
<dbReference type="AlphaFoldDB" id="A0A0C3SEI9"/>
<dbReference type="OrthoDB" id="2107166at2759"/>
<evidence type="ECO:0000313" key="3">
    <source>
        <dbReference type="Proteomes" id="UP000053257"/>
    </source>
</evidence>
<organism evidence="2 3">
    <name type="scientific">Phlebiopsis gigantea (strain 11061_1 CR5-6)</name>
    <name type="common">White-rot fungus</name>
    <name type="synonym">Peniophora gigantea</name>
    <dbReference type="NCBI Taxonomy" id="745531"/>
    <lineage>
        <taxon>Eukaryota</taxon>
        <taxon>Fungi</taxon>
        <taxon>Dikarya</taxon>
        <taxon>Basidiomycota</taxon>
        <taxon>Agaricomycotina</taxon>
        <taxon>Agaricomycetes</taxon>
        <taxon>Polyporales</taxon>
        <taxon>Phanerochaetaceae</taxon>
        <taxon>Phlebiopsis</taxon>
    </lineage>
</organism>
<accession>A0A0C3SEI9</accession>
<feature type="compositionally biased region" description="Low complexity" evidence="1">
    <location>
        <begin position="182"/>
        <end position="192"/>
    </location>
</feature>
<feature type="compositionally biased region" description="Low complexity" evidence="1">
    <location>
        <begin position="75"/>
        <end position="89"/>
    </location>
</feature>
<sequence length="200" mass="22260">MGRWTDDDACVPSGMQRIGYDSDTQRYTFRDSDGCIYEGGTSGGDLVLVSRPTVKSKSKQDDEPIRLMPNSPTRSSHTVTASPATPTSPMSFRDFLPPDAMTGATPQEAPRRRVTMKMPSSSALQRAQTSPRRDTTPQRSLWNVVRSKTAPTKMRDIVHNVVRRSSKSKDIPPNDRRYELLSDSSRTSPSPSRHSKYPTA</sequence>
<dbReference type="EMBL" id="KN840453">
    <property type="protein sequence ID" value="KIP10550.1"/>
    <property type="molecule type" value="Genomic_DNA"/>
</dbReference>
<dbReference type="HOGENOM" id="CLU_1366702_0_0_1"/>
<proteinExistence type="predicted"/>
<protein>
    <recommendedName>
        <fullName evidence="4">Carbohydrate-binding module family 50 protein</fullName>
    </recommendedName>
</protein>
<name>A0A0C3SEI9_PHLG1</name>
<gene>
    <name evidence="2" type="ORF">PHLGIDRAFT_28382</name>
</gene>
<evidence type="ECO:0000256" key="1">
    <source>
        <dbReference type="SAM" id="MobiDB-lite"/>
    </source>
</evidence>